<dbReference type="Pfam" id="PF06980">
    <property type="entry name" value="DUF1302"/>
    <property type="match status" value="1"/>
</dbReference>
<feature type="chain" id="PRO_5008073969" description="DUF1302 domain-containing protein" evidence="1">
    <location>
        <begin position="35"/>
        <end position="562"/>
    </location>
</feature>
<reference evidence="2 3" key="1">
    <citation type="submission" date="2016-03" db="EMBL/GenBank/DDBJ databases">
        <title>Draft Genome Assembly of Pseudomonas putida strain CBF10-2.</title>
        <authorList>
            <person name="Iyer R.S."/>
            <person name="Damania A."/>
        </authorList>
    </citation>
    <scope>NUCLEOTIDE SEQUENCE [LARGE SCALE GENOMIC DNA]</scope>
    <source>
        <strain evidence="2 3">CBF10-2</strain>
    </source>
</reference>
<dbReference type="Proteomes" id="UP000077752">
    <property type="component" value="Unassembled WGS sequence"/>
</dbReference>
<evidence type="ECO:0000313" key="2">
    <source>
        <dbReference type="EMBL" id="OAI94753.1"/>
    </source>
</evidence>
<feature type="signal peptide" evidence="1">
    <location>
        <begin position="1"/>
        <end position="34"/>
    </location>
</feature>
<accession>A0A177SUY5</accession>
<evidence type="ECO:0008006" key="4">
    <source>
        <dbReference type="Google" id="ProtNLM"/>
    </source>
</evidence>
<dbReference type="InterPro" id="IPR010727">
    <property type="entry name" value="DUF1302"/>
</dbReference>
<keyword evidence="1" id="KW-0732">Signal</keyword>
<dbReference type="AlphaFoldDB" id="A0A177SUY5"/>
<evidence type="ECO:0000313" key="3">
    <source>
        <dbReference type="Proteomes" id="UP000077752"/>
    </source>
</evidence>
<comment type="caution">
    <text evidence="2">The sequence shown here is derived from an EMBL/GenBank/DDBJ whole genome shotgun (WGS) entry which is preliminary data.</text>
</comment>
<evidence type="ECO:0000256" key="1">
    <source>
        <dbReference type="SAM" id="SignalP"/>
    </source>
</evidence>
<name>A0A177SUY5_PSEPU</name>
<organism evidence="2 3">
    <name type="scientific">Pseudomonas putida</name>
    <name type="common">Arthrobacter siderocapsulatus</name>
    <dbReference type="NCBI Taxonomy" id="303"/>
    <lineage>
        <taxon>Bacteria</taxon>
        <taxon>Pseudomonadati</taxon>
        <taxon>Pseudomonadota</taxon>
        <taxon>Gammaproteobacteria</taxon>
        <taxon>Pseudomonadales</taxon>
        <taxon>Pseudomonadaceae</taxon>
        <taxon>Pseudomonas</taxon>
    </lineage>
</organism>
<protein>
    <recommendedName>
        <fullName evidence="4">DUF1302 domain-containing protein</fullName>
    </recommendedName>
</protein>
<gene>
    <name evidence="2" type="ORF">AYO28_06905</name>
</gene>
<dbReference type="EMBL" id="LUCV01000004">
    <property type="protein sequence ID" value="OAI94753.1"/>
    <property type="molecule type" value="Genomic_DNA"/>
</dbReference>
<proteinExistence type="predicted"/>
<dbReference type="RefSeq" id="WP_064301325.1">
    <property type="nucleotide sequence ID" value="NZ_LUCV01000004.1"/>
</dbReference>
<sequence>MQRKCRPIALASTAAPLSAALFGFSVLWASQASAFSIDTGNPDLSMSLDTTVRYNQGWRVSGRDNAIANNVSFDEGNYLFDKGDVILSRLDLFTEFDLNWQDKYGLRVSGAGWYDHNFPDESESAPGLQAQANYRNNKYSGTVRRYYAGPSAEFRDYFVWGNFNIGSTDLNLKAGRLAWLPGEFLFGNGSSLSYSMSPNDGLLSDLSPGASAKETALPIGQVAATWQLLPELSVMFQYTYEFEPSRVSEGGTYFAVSDGALRGPDFLAPGVARRDAIEGDNGDIAVGLRWSPEWASDSSFGLWYRKFDDKFASWSNQVVVASATDRYARAVHAKDIELYGLTWNGVYKSVGLGAEVNYRTNMPLNSTGAFVAIGQPEPDLEGARGDTVHALLSGAVTINKNPLFDSGSIAAQLDYTHLVKVTDNKGMFNASESEGGSVAGRCADKELLRGCSTRNAAAFSVSFTPTWQQVLPSVDVSFPLFLTYGLYGNPAANNAGIPPEDSYLVKLGPRLEYFSGAMKHQFDLAYTHRDGRTGRIGGAEQFSGLAFLHDRDTLILTYQTAF</sequence>